<evidence type="ECO:0000256" key="1">
    <source>
        <dbReference type="SAM" id="MobiDB-lite"/>
    </source>
</evidence>
<organism evidence="3 4">
    <name type="scientific">Schistosoma mekongi</name>
    <name type="common">Parasitic worm</name>
    <dbReference type="NCBI Taxonomy" id="38744"/>
    <lineage>
        <taxon>Eukaryota</taxon>
        <taxon>Metazoa</taxon>
        <taxon>Spiralia</taxon>
        <taxon>Lophotrochozoa</taxon>
        <taxon>Platyhelminthes</taxon>
        <taxon>Trematoda</taxon>
        <taxon>Digenea</taxon>
        <taxon>Strigeidida</taxon>
        <taxon>Schistosomatoidea</taxon>
        <taxon>Schistosomatidae</taxon>
        <taxon>Schistosoma</taxon>
    </lineage>
</organism>
<feature type="compositionally biased region" description="Low complexity" evidence="1">
    <location>
        <begin position="926"/>
        <end position="937"/>
    </location>
</feature>
<feature type="non-terminal residue" evidence="3">
    <location>
        <position position="1703"/>
    </location>
</feature>
<feature type="region of interest" description="Disordered" evidence="1">
    <location>
        <begin position="1586"/>
        <end position="1611"/>
    </location>
</feature>
<name>A0AAE2D979_SCHME</name>
<evidence type="ECO:0000259" key="2">
    <source>
        <dbReference type="SMART" id="SM01310"/>
    </source>
</evidence>
<dbReference type="SMART" id="SM01310">
    <property type="entry name" value="RICTOR_V"/>
    <property type="match status" value="1"/>
</dbReference>
<protein>
    <recommendedName>
        <fullName evidence="2">Rapamycin-insensitive companion of mTOR domain-containing protein</fullName>
    </recommendedName>
</protein>
<dbReference type="Pfam" id="PF14668">
    <property type="entry name" value="RICTOR_V"/>
    <property type="match status" value="1"/>
</dbReference>
<feature type="domain" description="Rapamycin-insensitive companion of mTOR" evidence="2">
    <location>
        <begin position="1431"/>
        <end position="1497"/>
    </location>
</feature>
<feature type="region of interest" description="Disordered" evidence="1">
    <location>
        <begin position="1541"/>
        <end position="1561"/>
    </location>
</feature>
<reference evidence="3" key="2">
    <citation type="journal article" date="2023" name="Infect Dis Poverty">
        <title>Chromosome-scale genome of the human blood fluke Schistosoma mekongi and its implications for public health.</title>
        <authorList>
            <person name="Zhou M."/>
            <person name="Xu L."/>
            <person name="Xu D."/>
            <person name="Chen W."/>
            <person name="Khan J."/>
            <person name="Hu Y."/>
            <person name="Huang H."/>
            <person name="Wei H."/>
            <person name="Zhang Y."/>
            <person name="Chusongsang P."/>
            <person name="Tanasarnprasert K."/>
            <person name="Hu X."/>
            <person name="Limpanont Y."/>
            <person name="Lv Z."/>
        </authorList>
    </citation>
    <scope>NUCLEOTIDE SEQUENCE</scope>
    <source>
        <strain evidence="3">LV_2022a</strain>
    </source>
</reference>
<dbReference type="EMBL" id="JALJAT010000001">
    <property type="protein sequence ID" value="KAK4475737.1"/>
    <property type="molecule type" value="Genomic_DNA"/>
</dbReference>
<feature type="compositionally biased region" description="Acidic residues" evidence="1">
    <location>
        <begin position="1308"/>
        <end position="1318"/>
    </location>
</feature>
<dbReference type="Proteomes" id="UP001292079">
    <property type="component" value="Unassembled WGS sequence"/>
</dbReference>
<dbReference type="Pfam" id="PF14664">
    <property type="entry name" value="RICTOR_N"/>
    <property type="match status" value="1"/>
</dbReference>
<dbReference type="GO" id="GO:0038203">
    <property type="term" value="P:TORC2 signaling"/>
    <property type="evidence" value="ECO:0007669"/>
    <property type="project" value="TreeGrafter"/>
</dbReference>
<dbReference type="InterPro" id="IPR028268">
    <property type="entry name" value="Pianissimo_fam"/>
</dbReference>
<feature type="region of interest" description="Disordered" evidence="1">
    <location>
        <begin position="921"/>
        <end position="941"/>
    </location>
</feature>
<reference evidence="3" key="1">
    <citation type="submission" date="2022-04" db="EMBL/GenBank/DDBJ databases">
        <authorList>
            <person name="Xu L."/>
            <person name="Lv Z."/>
        </authorList>
    </citation>
    <scope>NUCLEOTIDE SEQUENCE</scope>
    <source>
        <strain evidence="3">LV_2022a</strain>
    </source>
</reference>
<dbReference type="InterPro" id="IPR028267">
    <property type="entry name" value="Pianissimo_N"/>
</dbReference>
<keyword evidence="4" id="KW-1185">Reference proteome</keyword>
<comment type="caution">
    <text evidence="3">The sequence shown here is derived from an EMBL/GenBank/DDBJ whole genome shotgun (WGS) entry which is preliminary data.</text>
</comment>
<accession>A0AAE2D979</accession>
<feature type="region of interest" description="Disordered" evidence="1">
    <location>
        <begin position="1299"/>
        <end position="1326"/>
    </location>
</feature>
<sequence>MDLSYYPINFISPSNELSANASTLRINNNLRTKFYVTSNHSTNSTCDPSSCQLNEESSSCQLVNEHPYSGMFLKKETNTTRFSRPLLSDTVHPIKSSLAPRNSSSLSISPICERQIVLHLIYYLTRLTPQLIPSTIIHAVAAPCLEVHRFLVTTSNESCYRGGGRGDAAVGVSAVAVVSRRTSRNRPNRISESREGKVKINDFDEPELDTTIRGCLLILTELVILASERLITRTNPSFVNHSNIKLSCSNYYYYYYYHYYDCQHFDRSNNSNHLINSGIKEKSILLFPLVGQIIIQALMTTFVCNNTMHTYHSSRIHEAVILSLITVLNRSDCAELLPNNLISKFFVAFTSPSYSLSGTKFGFDIYPSFPICAKNCLVLLLRSWPGIFYFIHDGLPTLQTLFYTLAIGNTETRNQILNLLYGLFPTIPLPHPSVKELEPTILGLIEALSTGAPSLLPVLNLSNLSPGKANCSVYDVSSYLQSSSRRLFSILPVRRISSSSPSTSSAWDIEGGFIAAEGCRMLTKYSCVGFDLMNNYYALLLATLVQAGLYEALIRAVSDSSQVTSTRAGYLLGSLAYKVENLLPQEHPACRRLHHAGLLHPSTPGSQLAVLWLERIHRVMHSHKTRLHDPSSLIYVPLHSPFLECLAKQSLDNATHTHCASSSLLQDQMELTDALLDQLIASSNVLSFKSKSQHGRISQCQMTTCDVKSSEVWNWDVLLSLGRQLAVTRSTFSWESKSRIKFLKSVMEFLTPDQTCTTEQKDITIDKYTSSMSPVVCSSSIPNKSVLPDGLLSVDGLMTAINNLNASNLHDSDHLLVYSREENKSSNDIVNDNTTTNYNNNSNTSQRNYLINSNANFNLAWLSYNWPHASAAGIFASGLISHLAYYPPASEPSQYLDRFLTVLHLCLEFVLNKSYNESFIKHGDNDNNNSNNIENNNKSISQDNSNNTNIMLTFNSNYLTKSCGSLILFAASQLTNSEAGELRLEKNHLCLDFQSILMFPSQLITKCNNSLNSINNDNQDCFLNHSKIILSSLDYTHSSRLSRLFLTTAANSRIKPLRIYTLRLIRLLFRLKLPFLASWCIDIIVKLCMDSSIKIRRLALCLLDELCWDPVNVQALSQNILHGQINQNTNCTNNISYQKGILTPFAIYLLHPTVGPIGHRIFGRVLSVTTIFDKLCLNSDNTWKHSYSPFHSNRACCHAPQTYQNKSYTKSHLPHDELNNNNHNNNCEFMLNDPVNWMLDIAKKYYNLAYAKEMDTRFTSLFVTYGTKLSDVSYQPGHFLPFDLTTTGSELKSPLIFSSSAESHTNDNNDECDEEYSESNDRPSNSEFNFEDNCFFSEGTDLPGSYLPTQLINDQSTVNQIVDGQDSFYCLPLPKHLYACVAEHRNGIDLLNTRKDLEASIDNIRSLLPQILHPHNNNHKCEVDINDINSFINLKADMWALAHTCSTSYGQYWLSKHPELITLFQDLALHSNSMSIRAIAWICLNLISTSSNQNVQCHDLTEASENNNQQAVINDEIDCNESLSDCLFIPKIFYGRSVRTTDETSPDEMMTSSKMQSSNGQISQVKLKLNRLLSDQYSTCLPVSLGAENKNENHSTSGEQKPIKSSIRSQVSENFNRSRRWLYRHWSPSHRRFSPSISESGEHSLLHLPNHHPTSSIKHKHSLTLSTQTTLFNYDAPFMNVSSTKQPYSTWTHRDCFQRRQVV</sequence>
<dbReference type="PANTHER" id="PTHR13298">
    <property type="entry name" value="CYTOSOLIC REGULATOR PIANISSIMO"/>
    <property type="match status" value="1"/>
</dbReference>
<proteinExistence type="predicted"/>
<dbReference type="InterPro" id="IPR029452">
    <property type="entry name" value="RICTOR_V"/>
</dbReference>
<evidence type="ECO:0000313" key="3">
    <source>
        <dbReference type="EMBL" id="KAK4475737.1"/>
    </source>
</evidence>
<feature type="region of interest" description="Disordered" evidence="1">
    <location>
        <begin position="1640"/>
        <end position="1661"/>
    </location>
</feature>
<dbReference type="PANTHER" id="PTHR13298:SF11">
    <property type="entry name" value="RAPAMYCIN-INSENSITIVE COMPANION OF MTOR"/>
    <property type="match status" value="1"/>
</dbReference>
<feature type="compositionally biased region" description="Polar residues" evidence="1">
    <location>
        <begin position="1550"/>
        <end position="1561"/>
    </location>
</feature>
<dbReference type="GO" id="GO:0031932">
    <property type="term" value="C:TORC2 complex"/>
    <property type="evidence" value="ECO:0007669"/>
    <property type="project" value="InterPro"/>
</dbReference>
<evidence type="ECO:0000313" key="4">
    <source>
        <dbReference type="Proteomes" id="UP001292079"/>
    </source>
</evidence>
<gene>
    <name evidence="3" type="ORF">MN116_000999</name>
</gene>